<keyword evidence="2" id="KW-1185">Reference proteome</keyword>
<dbReference type="EMBL" id="JAURVH010001535">
    <property type="protein sequence ID" value="KAK5893521.1"/>
    <property type="molecule type" value="Genomic_DNA"/>
</dbReference>
<protein>
    <submittedName>
        <fullName evidence="1">Uncharacterized protein</fullName>
    </submittedName>
</protein>
<accession>A0AAN8BX63</accession>
<dbReference type="Proteomes" id="UP001331515">
    <property type="component" value="Unassembled WGS sequence"/>
</dbReference>
<gene>
    <name evidence="1" type="ORF">CgunFtcFv8_006387</name>
</gene>
<organism evidence="1 2">
    <name type="scientific">Champsocephalus gunnari</name>
    <name type="common">Mackerel icefish</name>
    <dbReference type="NCBI Taxonomy" id="52237"/>
    <lineage>
        <taxon>Eukaryota</taxon>
        <taxon>Metazoa</taxon>
        <taxon>Chordata</taxon>
        <taxon>Craniata</taxon>
        <taxon>Vertebrata</taxon>
        <taxon>Euteleostomi</taxon>
        <taxon>Actinopterygii</taxon>
        <taxon>Neopterygii</taxon>
        <taxon>Teleostei</taxon>
        <taxon>Neoteleostei</taxon>
        <taxon>Acanthomorphata</taxon>
        <taxon>Eupercaria</taxon>
        <taxon>Perciformes</taxon>
        <taxon>Notothenioidei</taxon>
        <taxon>Channichthyidae</taxon>
        <taxon>Champsocephalus</taxon>
    </lineage>
</organism>
<dbReference type="AlphaFoldDB" id="A0AAN8BX63"/>
<evidence type="ECO:0000313" key="2">
    <source>
        <dbReference type="Proteomes" id="UP001331515"/>
    </source>
</evidence>
<sequence length="107" mass="11877">MAPLCYRLVFTSLLRQPHTPENILCCPTMVALAAMALPASGSVLMEEQRRHMALARIIPTPIKAFSIRHQAAFRLGPSQVSLGDRKQGFITTRRGHNRAIRKVAIVC</sequence>
<comment type="caution">
    <text evidence="1">The sequence shown here is derived from an EMBL/GenBank/DDBJ whole genome shotgun (WGS) entry which is preliminary data.</text>
</comment>
<name>A0AAN8BX63_CHAGU</name>
<proteinExistence type="predicted"/>
<reference evidence="1 2" key="1">
    <citation type="journal article" date="2023" name="Mol. Biol. Evol.">
        <title>Genomics of Secondarily Temperate Adaptation in the Only Non-Antarctic Icefish.</title>
        <authorList>
            <person name="Rivera-Colon A.G."/>
            <person name="Rayamajhi N."/>
            <person name="Minhas B.F."/>
            <person name="Madrigal G."/>
            <person name="Bilyk K.T."/>
            <person name="Yoon V."/>
            <person name="Hune M."/>
            <person name="Gregory S."/>
            <person name="Cheng C.H.C."/>
            <person name="Catchen J.M."/>
        </authorList>
    </citation>
    <scope>NUCLEOTIDE SEQUENCE [LARGE SCALE GENOMIC DNA]</scope>
    <source>
        <tissue evidence="1">White muscle</tissue>
    </source>
</reference>
<evidence type="ECO:0000313" key="1">
    <source>
        <dbReference type="EMBL" id="KAK5893521.1"/>
    </source>
</evidence>